<dbReference type="GO" id="GO:0005576">
    <property type="term" value="C:extracellular region"/>
    <property type="evidence" value="ECO:0007669"/>
    <property type="project" value="InterPro"/>
</dbReference>
<dbReference type="SUPFAM" id="SSF50494">
    <property type="entry name" value="Trypsin-like serine proteases"/>
    <property type="match status" value="1"/>
</dbReference>
<evidence type="ECO:0000313" key="13">
    <source>
        <dbReference type="EMBL" id="RFS82671.1"/>
    </source>
</evidence>
<evidence type="ECO:0000256" key="2">
    <source>
        <dbReference type="ARBA" id="ARBA00022670"/>
    </source>
</evidence>
<dbReference type="Pfam" id="PF00089">
    <property type="entry name" value="Trypsin"/>
    <property type="match status" value="1"/>
</dbReference>
<dbReference type="CDD" id="cd21112">
    <property type="entry name" value="alphaLP-like"/>
    <property type="match status" value="1"/>
</dbReference>
<dbReference type="InterPro" id="IPR009003">
    <property type="entry name" value="Peptidase_S1_PA"/>
</dbReference>
<evidence type="ECO:0000256" key="8">
    <source>
        <dbReference type="PIRSR" id="PIRSR001134-1"/>
    </source>
</evidence>
<evidence type="ECO:0000313" key="14">
    <source>
        <dbReference type="Proteomes" id="UP000262882"/>
    </source>
</evidence>
<evidence type="ECO:0000256" key="10">
    <source>
        <dbReference type="SAM" id="SignalP"/>
    </source>
</evidence>
<dbReference type="PRINTS" id="PR00861">
    <property type="entry name" value="ALYTICPTASE"/>
</dbReference>
<evidence type="ECO:0000256" key="6">
    <source>
        <dbReference type="ARBA" id="ARBA00023145"/>
    </source>
</evidence>
<feature type="chain" id="PRO_5016911068" evidence="10">
    <location>
        <begin position="32"/>
        <end position="301"/>
    </location>
</feature>
<evidence type="ECO:0000256" key="7">
    <source>
        <dbReference type="ARBA" id="ARBA00023157"/>
    </source>
</evidence>
<feature type="disulfide bond" evidence="9">
    <location>
        <begin position="250"/>
        <end position="277"/>
    </location>
</feature>
<dbReference type="RefSeq" id="WP_117402090.1">
    <property type="nucleotide sequence ID" value="NZ_QVNQ01000008.1"/>
</dbReference>
<sequence>MSIRPPRIRGVTAAVAASGLVASVLGTTATASTAPAGRGGADPAKIMAALTRDATVPGTAWGVDSATGKVSVILDSTVTGAKLKRVKAAVAKHGTAVHVERVAGTLRPLTAGGEPIYAAGGVRCTLGFNVKRGSDYFFLTAGHCAKGVTSWYSDPELTKLLGTTSSFSFPGDDYGVVKGKYSSTPGDLQGGVRAGDQYQDIVGAGRPPVGQTVTLVGQASGVQTGRIKGYGYTVNYQQGAVRDLIGTDICSKEGDSGGPLFLGNLAVGLASGGVGHCNSSASTTFFQPVDEVLQREGVTIY</sequence>
<feature type="domain" description="Peptidase S1" evidence="11">
    <location>
        <begin position="134"/>
        <end position="293"/>
    </location>
</feature>
<keyword evidence="14" id="KW-1185">Reference proteome</keyword>
<dbReference type="PROSITE" id="PS00135">
    <property type="entry name" value="TRYPSIN_SER"/>
    <property type="match status" value="1"/>
</dbReference>
<dbReference type="GO" id="GO:0004252">
    <property type="term" value="F:serine-type endopeptidase activity"/>
    <property type="evidence" value="ECO:0007669"/>
    <property type="project" value="InterPro"/>
</dbReference>
<keyword evidence="5" id="KW-0720">Serine protease</keyword>
<feature type="active site" description="Charge relay system" evidence="8">
    <location>
        <position position="143"/>
    </location>
</feature>
<feature type="disulfide bond" evidence="9">
    <location>
        <begin position="124"/>
        <end position="144"/>
    </location>
</feature>
<dbReference type="Gene3D" id="2.40.10.10">
    <property type="entry name" value="Trypsin-like serine proteases"/>
    <property type="match status" value="2"/>
</dbReference>
<keyword evidence="2" id="KW-0645">Protease</keyword>
<keyword evidence="7 9" id="KW-1015">Disulfide bond</keyword>
<organism evidence="13 14">
    <name type="scientific">Actinomadura spongiicola</name>
    <dbReference type="NCBI Taxonomy" id="2303421"/>
    <lineage>
        <taxon>Bacteria</taxon>
        <taxon>Bacillati</taxon>
        <taxon>Actinomycetota</taxon>
        <taxon>Actinomycetes</taxon>
        <taxon>Streptosporangiales</taxon>
        <taxon>Thermomonosporaceae</taxon>
        <taxon>Actinomadura</taxon>
    </lineage>
</organism>
<dbReference type="InterPro" id="IPR043504">
    <property type="entry name" value="Peptidase_S1_PA_chymotrypsin"/>
</dbReference>
<gene>
    <name evidence="13" type="ORF">D0T12_24805</name>
</gene>
<keyword evidence="6" id="KW-0865">Zymogen</keyword>
<reference evidence="13 14" key="1">
    <citation type="submission" date="2018-08" db="EMBL/GenBank/DDBJ databases">
        <title>Actinomadura spongicola sp. nov., isolated from marine sponge Leucetta chagosensis.</title>
        <authorList>
            <person name="Li L."/>
            <person name="Lin H.W."/>
        </authorList>
    </citation>
    <scope>NUCLEOTIDE SEQUENCE [LARGE SCALE GENOMIC DNA]</scope>
    <source>
        <strain evidence="13 14">LHW52907</strain>
    </source>
</reference>
<dbReference type="AlphaFoldDB" id="A0A372GBD7"/>
<keyword evidence="3 10" id="KW-0732">Signal</keyword>
<evidence type="ECO:0000256" key="4">
    <source>
        <dbReference type="ARBA" id="ARBA00022801"/>
    </source>
</evidence>
<dbReference type="InterPro" id="IPR004236">
    <property type="entry name" value="Pept_S1_alpha_lytic"/>
</dbReference>
<dbReference type="InterPro" id="IPR033116">
    <property type="entry name" value="TRYPSIN_SER"/>
</dbReference>
<protein>
    <submittedName>
        <fullName evidence="13">S1 family peptidase</fullName>
    </submittedName>
</protein>
<comment type="caution">
    <text evidence="13">The sequence shown here is derived from an EMBL/GenBank/DDBJ whole genome shotgun (WGS) entry which is preliminary data.</text>
</comment>
<dbReference type="EMBL" id="QVNQ01000008">
    <property type="protein sequence ID" value="RFS82671.1"/>
    <property type="molecule type" value="Genomic_DNA"/>
</dbReference>
<dbReference type="InterPro" id="IPR001316">
    <property type="entry name" value="Pept_S1A_streptogrisin"/>
</dbReference>
<accession>A0A372GBD7</accession>
<evidence type="ECO:0000256" key="5">
    <source>
        <dbReference type="ARBA" id="ARBA00022825"/>
    </source>
</evidence>
<keyword evidence="4" id="KW-0378">Hydrolase</keyword>
<dbReference type="OrthoDB" id="8781117at2"/>
<comment type="similarity">
    <text evidence="1">Belongs to the peptidase S1 family.</text>
</comment>
<dbReference type="GO" id="GO:0006508">
    <property type="term" value="P:proteolysis"/>
    <property type="evidence" value="ECO:0007669"/>
    <property type="project" value="UniProtKB-KW"/>
</dbReference>
<name>A0A372GBD7_9ACTN</name>
<dbReference type="InterPro" id="IPR001254">
    <property type="entry name" value="Trypsin_dom"/>
</dbReference>
<feature type="active site" description="Charge relay system" evidence="8">
    <location>
        <position position="173"/>
    </location>
</feature>
<proteinExistence type="inferred from homology"/>
<dbReference type="Proteomes" id="UP000262882">
    <property type="component" value="Unassembled WGS sequence"/>
</dbReference>
<evidence type="ECO:0000256" key="9">
    <source>
        <dbReference type="PIRSR" id="PIRSR001134-2"/>
    </source>
</evidence>
<dbReference type="PROSITE" id="PS00134">
    <property type="entry name" value="TRYPSIN_HIS"/>
    <property type="match status" value="1"/>
</dbReference>
<evidence type="ECO:0000256" key="3">
    <source>
        <dbReference type="ARBA" id="ARBA00022729"/>
    </source>
</evidence>
<dbReference type="PIRSF" id="PIRSF001134">
    <property type="entry name" value="Streptogrisin"/>
    <property type="match status" value="1"/>
</dbReference>
<feature type="domain" description="Peptidase S1A alpha-lytic prodomain" evidence="12">
    <location>
        <begin position="47"/>
        <end position="92"/>
    </location>
</feature>
<evidence type="ECO:0000259" key="11">
    <source>
        <dbReference type="Pfam" id="PF00089"/>
    </source>
</evidence>
<dbReference type="InterPro" id="IPR018114">
    <property type="entry name" value="TRYPSIN_HIS"/>
</dbReference>
<feature type="signal peptide" evidence="10">
    <location>
        <begin position="1"/>
        <end position="31"/>
    </location>
</feature>
<feature type="active site" description="Charge relay system" evidence="8">
    <location>
        <position position="256"/>
    </location>
</feature>
<evidence type="ECO:0000256" key="1">
    <source>
        <dbReference type="ARBA" id="ARBA00007664"/>
    </source>
</evidence>
<dbReference type="Pfam" id="PF02983">
    <property type="entry name" value="Pro_Al_protease"/>
    <property type="match status" value="1"/>
</dbReference>
<evidence type="ECO:0000259" key="12">
    <source>
        <dbReference type="Pfam" id="PF02983"/>
    </source>
</evidence>